<reference evidence="2" key="3">
    <citation type="submission" date="2021-05" db="UniProtKB">
        <authorList>
            <consortium name="EnsemblPlants"/>
        </authorList>
    </citation>
    <scope>IDENTIFICATION</scope>
    <source>
        <strain evidence="2">cv. B73</strain>
    </source>
</reference>
<organism evidence="2 3">
    <name type="scientific">Zea mays</name>
    <name type="common">Maize</name>
    <dbReference type="NCBI Taxonomy" id="4577"/>
    <lineage>
        <taxon>Eukaryota</taxon>
        <taxon>Viridiplantae</taxon>
        <taxon>Streptophyta</taxon>
        <taxon>Embryophyta</taxon>
        <taxon>Tracheophyta</taxon>
        <taxon>Spermatophyta</taxon>
        <taxon>Magnoliopsida</taxon>
        <taxon>Liliopsida</taxon>
        <taxon>Poales</taxon>
        <taxon>Poaceae</taxon>
        <taxon>PACMAD clade</taxon>
        <taxon>Panicoideae</taxon>
        <taxon>Andropogonodae</taxon>
        <taxon>Andropogoneae</taxon>
        <taxon>Tripsacinae</taxon>
        <taxon>Zea</taxon>
    </lineage>
</organism>
<evidence type="ECO:0000313" key="3">
    <source>
        <dbReference type="Proteomes" id="UP000007305"/>
    </source>
</evidence>
<keyword evidence="3" id="KW-1185">Reference proteome</keyword>
<dbReference type="EnsemblPlants" id="Zm00001eb082460_T001">
    <property type="protein sequence ID" value="Zm00001eb082460_P001"/>
    <property type="gene ID" value="Zm00001eb082460"/>
</dbReference>
<dbReference type="Proteomes" id="UP000007305">
    <property type="component" value="Chromosome 2"/>
</dbReference>
<evidence type="ECO:0000256" key="1">
    <source>
        <dbReference type="SAM" id="MobiDB-lite"/>
    </source>
</evidence>
<dbReference type="InParanoid" id="A0A804MFW9"/>
<proteinExistence type="predicted"/>
<accession>A0A804MFW9</accession>
<feature type="region of interest" description="Disordered" evidence="1">
    <location>
        <begin position="1"/>
        <end position="24"/>
    </location>
</feature>
<name>A0A804MFW9_MAIZE</name>
<dbReference type="AlphaFoldDB" id="A0A804MFW9"/>
<feature type="compositionally biased region" description="Pro residues" evidence="1">
    <location>
        <begin position="1"/>
        <end position="20"/>
    </location>
</feature>
<protein>
    <submittedName>
        <fullName evidence="2">Uncharacterized protein</fullName>
    </submittedName>
</protein>
<reference evidence="3" key="1">
    <citation type="submission" date="2015-12" db="EMBL/GenBank/DDBJ databases">
        <title>Update maize B73 reference genome by single molecule sequencing technologies.</title>
        <authorList>
            <consortium name="Maize Genome Sequencing Project"/>
            <person name="Ware D."/>
        </authorList>
    </citation>
    <scope>NUCLEOTIDE SEQUENCE [LARGE SCALE GENOMIC DNA]</scope>
    <source>
        <strain evidence="3">cv. B73</strain>
    </source>
</reference>
<sequence>MDLLPPPDLAAKPRSPPSPVLDPLHQHASLWGTAVVHQPPSPSGTRWLYRTLPPWSRHRDRGCQGALPRDARLRLPRVAIVFLPSKARSNLPRPSGDHRHGSHRPFGGEVRLSFPTHQREVADLKQLLRQLAGSRALDADAQHCDVFKG</sequence>
<evidence type="ECO:0000313" key="2">
    <source>
        <dbReference type="EnsemblPlants" id="Zm00001eb082460_P001"/>
    </source>
</evidence>
<dbReference type="Gramene" id="Zm00001eb082460_T001">
    <property type="protein sequence ID" value="Zm00001eb082460_P001"/>
    <property type="gene ID" value="Zm00001eb082460"/>
</dbReference>
<feature type="region of interest" description="Disordered" evidence="1">
    <location>
        <begin position="87"/>
        <end position="107"/>
    </location>
</feature>
<reference evidence="2" key="2">
    <citation type="submission" date="2019-07" db="EMBL/GenBank/DDBJ databases">
        <authorList>
            <person name="Seetharam A."/>
            <person name="Woodhouse M."/>
            <person name="Cannon E."/>
        </authorList>
    </citation>
    <scope>NUCLEOTIDE SEQUENCE [LARGE SCALE GENOMIC DNA]</scope>
    <source>
        <strain evidence="2">cv. B73</strain>
    </source>
</reference>